<dbReference type="PANTHER" id="PTHR21705:SF10">
    <property type="entry name" value="FHF COMPLEX SUBUNIT HOOK INTERACTING PROTEIN 2A"/>
    <property type="match status" value="1"/>
</dbReference>
<reference evidence="4 5" key="1">
    <citation type="submission" date="2021-06" db="EMBL/GenBank/DDBJ databases">
        <authorList>
            <person name="Palmer J.M."/>
        </authorList>
    </citation>
    <scope>NUCLEOTIDE SEQUENCE [LARGE SCALE GENOMIC DNA]</scope>
    <source>
        <strain evidence="4 5">GA_2019</strain>
        <tissue evidence="4">Muscle</tissue>
    </source>
</reference>
<comment type="similarity">
    <text evidence="1">Belongs to the FHIP family.</text>
</comment>
<protein>
    <recommendedName>
        <fullName evidence="3">FHF complex subunit HOOK-interacting protein C-terminal domain-containing protein</fullName>
    </recommendedName>
</protein>
<dbReference type="Proteomes" id="UP001476798">
    <property type="component" value="Unassembled WGS sequence"/>
</dbReference>
<dbReference type="PANTHER" id="PTHR21705">
    <property type="entry name" value="RAI16 PROTEIN-RELATED"/>
    <property type="match status" value="1"/>
</dbReference>
<gene>
    <name evidence="4" type="ORF">GOODEAATRI_001190</name>
</gene>
<dbReference type="Pfam" id="PF10257">
    <property type="entry name" value="RAI16-like"/>
    <property type="match status" value="1"/>
</dbReference>
<organism evidence="4 5">
    <name type="scientific">Goodea atripinnis</name>
    <dbReference type="NCBI Taxonomy" id="208336"/>
    <lineage>
        <taxon>Eukaryota</taxon>
        <taxon>Metazoa</taxon>
        <taxon>Chordata</taxon>
        <taxon>Craniata</taxon>
        <taxon>Vertebrata</taxon>
        <taxon>Euteleostomi</taxon>
        <taxon>Actinopterygii</taxon>
        <taxon>Neopterygii</taxon>
        <taxon>Teleostei</taxon>
        <taxon>Neoteleostei</taxon>
        <taxon>Acanthomorphata</taxon>
        <taxon>Ovalentaria</taxon>
        <taxon>Atherinomorphae</taxon>
        <taxon>Cyprinodontiformes</taxon>
        <taxon>Goodeidae</taxon>
        <taxon>Goodea</taxon>
    </lineage>
</organism>
<proteinExistence type="inferred from homology"/>
<evidence type="ECO:0000313" key="5">
    <source>
        <dbReference type="Proteomes" id="UP001476798"/>
    </source>
</evidence>
<evidence type="ECO:0000313" key="4">
    <source>
        <dbReference type="EMBL" id="MEQ2187107.1"/>
    </source>
</evidence>
<feature type="non-terminal residue" evidence="4">
    <location>
        <position position="1"/>
    </location>
</feature>
<name>A0ABV0PUU1_9TELE</name>
<sequence>DGRIVVKACEGLMLLVSLPEPAAARCLTENTDLCELLTDRLVSFYKALPPSMDPLDIETISIMTLRLFEQLIQKPNQHILHSLVLRSLEERNFLENKPQEEREPLENGQPHDAPYDVNLQVTAVLSKLSLLPHPHLHEYLLDPYINLAPGCRSLFSVIVRYRPQYAAGRGDRTGGVLQRAGSHRLCQISRGSLVLAIAFLPFRHLPRPSGLVRMNRGPSGLLVTQGWQNITTN</sequence>
<keyword evidence="5" id="KW-1185">Reference proteome</keyword>
<feature type="signal peptide" evidence="2">
    <location>
        <begin position="1"/>
        <end position="24"/>
    </location>
</feature>
<dbReference type="InterPro" id="IPR019384">
    <property type="entry name" value="FHIP"/>
</dbReference>
<evidence type="ECO:0000256" key="1">
    <source>
        <dbReference type="ARBA" id="ARBA00024336"/>
    </source>
</evidence>
<comment type="caution">
    <text evidence="4">The sequence shown here is derived from an EMBL/GenBank/DDBJ whole genome shotgun (WGS) entry which is preliminary data.</text>
</comment>
<evidence type="ECO:0000259" key="3">
    <source>
        <dbReference type="Pfam" id="PF19314"/>
    </source>
</evidence>
<keyword evidence="2" id="KW-0732">Signal</keyword>
<evidence type="ECO:0000256" key="2">
    <source>
        <dbReference type="SAM" id="SignalP"/>
    </source>
</evidence>
<dbReference type="Pfam" id="PF19314">
    <property type="entry name" value="DUF5917"/>
    <property type="match status" value="1"/>
</dbReference>
<accession>A0ABV0PUU1</accession>
<feature type="chain" id="PRO_5046003391" description="FHF complex subunit HOOK-interacting protein C-terminal domain-containing protein" evidence="2">
    <location>
        <begin position="25"/>
        <end position="233"/>
    </location>
</feature>
<dbReference type="InterPro" id="IPR045669">
    <property type="entry name" value="FHIP_C"/>
</dbReference>
<dbReference type="EMBL" id="JAHRIO010089996">
    <property type="protein sequence ID" value="MEQ2187107.1"/>
    <property type="molecule type" value="Genomic_DNA"/>
</dbReference>
<feature type="domain" description="FHF complex subunit HOOK-interacting protein C-terminal" evidence="3">
    <location>
        <begin position="111"/>
        <end position="159"/>
    </location>
</feature>